<protein>
    <submittedName>
        <fullName evidence="1">Uncharacterized protein</fullName>
    </submittedName>
</protein>
<name>A0A8X7C743_9ARAC</name>
<proteinExistence type="predicted"/>
<keyword evidence="2" id="KW-1185">Reference proteome</keyword>
<comment type="caution">
    <text evidence="1">The sequence shown here is derived from an EMBL/GenBank/DDBJ whole genome shotgun (WGS) entry which is preliminary data.</text>
</comment>
<dbReference type="EMBL" id="BMAV01011953">
    <property type="protein sequence ID" value="GFY58230.1"/>
    <property type="molecule type" value="Genomic_DNA"/>
</dbReference>
<sequence>MPGGRREFLELHEAFAKSSHLSRFAADSRGIGRRSSRNGIYLKRSRSASLQGSDFSFSTMSATRLYAEGNSLFTGLIWGKGESIACSSMTQNSKYVTRVKL</sequence>
<dbReference type="Proteomes" id="UP000886998">
    <property type="component" value="Unassembled WGS sequence"/>
</dbReference>
<evidence type="ECO:0000313" key="1">
    <source>
        <dbReference type="EMBL" id="GFY58230.1"/>
    </source>
</evidence>
<evidence type="ECO:0000313" key="2">
    <source>
        <dbReference type="Proteomes" id="UP000886998"/>
    </source>
</evidence>
<dbReference type="AlphaFoldDB" id="A0A8X7C743"/>
<reference evidence="1" key="1">
    <citation type="submission" date="2020-08" db="EMBL/GenBank/DDBJ databases">
        <title>Multicomponent nature underlies the extraordinary mechanical properties of spider dragline silk.</title>
        <authorList>
            <person name="Kono N."/>
            <person name="Nakamura H."/>
            <person name="Mori M."/>
            <person name="Yoshida Y."/>
            <person name="Ohtoshi R."/>
            <person name="Malay A.D."/>
            <person name="Moran D.A.P."/>
            <person name="Tomita M."/>
            <person name="Numata K."/>
            <person name="Arakawa K."/>
        </authorList>
    </citation>
    <scope>NUCLEOTIDE SEQUENCE</scope>
</reference>
<accession>A0A8X7C743</accession>
<gene>
    <name evidence="1" type="ORF">TNIN_85591</name>
</gene>
<organism evidence="1 2">
    <name type="scientific">Trichonephila inaurata madagascariensis</name>
    <dbReference type="NCBI Taxonomy" id="2747483"/>
    <lineage>
        <taxon>Eukaryota</taxon>
        <taxon>Metazoa</taxon>
        <taxon>Ecdysozoa</taxon>
        <taxon>Arthropoda</taxon>
        <taxon>Chelicerata</taxon>
        <taxon>Arachnida</taxon>
        <taxon>Araneae</taxon>
        <taxon>Araneomorphae</taxon>
        <taxon>Entelegynae</taxon>
        <taxon>Araneoidea</taxon>
        <taxon>Nephilidae</taxon>
        <taxon>Trichonephila</taxon>
        <taxon>Trichonephila inaurata</taxon>
    </lineage>
</organism>